<dbReference type="KEGG" id="acaf:CA12_14360"/>
<dbReference type="Proteomes" id="UP000318741">
    <property type="component" value="Chromosome"/>
</dbReference>
<gene>
    <name evidence="11" type="primary">epsF_1</name>
    <name evidence="11" type="ORF">CA12_14360</name>
</gene>
<name>A0A517P7J2_9PLAN</name>
<dbReference type="FunFam" id="1.20.81.30:FF:000001">
    <property type="entry name" value="Type II secretion system protein F"/>
    <property type="match status" value="2"/>
</dbReference>
<feature type="transmembrane region" description="Helical" evidence="9">
    <location>
        <begin position="232"/>
        <end position="258"/>
    </location>
</feature>
<evidence type="ECO:0000256" key="9">
    <source>
        <dbReference type="SAM" id="Phobius"/>
    </source>
</evidence>
<feature type="transmembrane region" description="Helical" evidence="9">
    <location>
        <begin position="189"/>
        <end position="212"/>
    </location>
</feature>
<dbReference type="RefSeq" id="WP_145358158.1">
    <property type="nucleotide sequence ID" value="NZ_CP036265.1"/>
</dbReference>
<dbReference type="EMBL" id="CP036265">
    <property type="protein sequence ID" value="QDT15351.1"/>
    <property type="molecule type" value="Genomic_DNA"/>
</dbReference>
<dbReference type="InterPro" id="IPR042094">
    <property type="entry name" value="T2SS_GspF_sf"/>
</dbReference>
<evidence type="ECO:0000256" key="6">
    <source>
        <dbReference type="ARBA" id="ARBA00022989"/>
    </source>
</evidence>
<dbReference type="Pfam" id="PF00482">
    <property type="entry name" value="T2SSF"/>
    <property type="match status" value="2"/>
</dbReference>
<feature type="domain" description="Type II secretion system protein GspF" evidence="10">
    <location>
        <begin position="294"/>
        <end position="415"/>
    </location>
</feature>
<keyword evidence="4" id="KW-0997">Cell inner membrane</keyword>
<evidence type="ECO:0000256" key="1">
    <source>
        <dbReference type="ARBA" id="ARBA00004429"/>
    </source>
</evidence>
<keyword evidence="3" id="KW-1003">Cell membrane</keyword>
<evidence type="ECO:0000256" key="3">
    <source>
        <dbReference type="ARBA" id="ARBA00022475"/>
    </source>
</evidence>
<comment type="subcellular location">
    <subcellularLocation>
        <location evidence="1">Cell inner membrane</location>
        <topology evidence="1">Multi-pass membrane protein</topology>
    </subcellularLocation>
</comment>
<dbReference type="AlphaFoldDB" id="A0A517P7J2"/>
<proteinExistence type="inferred from homology"/>
<evidence type="ECO:0000256" key="8">
    <source>
        <dbReference type="SAM" id="MobiDB-lite"/>
    </source>
</evidence>
<feature type="domain" description="Type II secretion system protein GspF" evidence="10">
    <location>
        <begin position="90"/>
        <end position="213"/>
    </location>
</feature>
<evidence type="ECO:0000313" key="12">
    <source>
        <dbReference type="Proteomes" id="UP000318741"/>
    </source>
</evidence>
<evidence type="ECO:0000256" key="5">
    <source>
        <dbReference type="ARBA" id="ARBA00022692"/>
    </source>
</evidence>
<accession>A0A517P7J2</accession>
<protein>
    <submittedName>
        <fullName evidence="11">Type II secretion system protein F</fullName>
    </submittedName>
</protein>
<dbReference type="PANTHER" id="PTHR30012">
    <property type="entry name" value="GENERAL SECRETION PATHWAY PROTEIN"/>
    <property type="match status" value="1"/>
</dbReference>
<evidence type="ECO:0000256" key="4">
    <source>
        <dbReference type="ARBA" id="ARBA00022519"/>
    </source>
</evidence>
<keyword evidence="12" id="KW-1185">Reference proteome</keyword>
<dbReference type="InterPro" id="IPR018076">
    <property type="entry name" value="T2SS_GspF_dom"/>
</dbReference>
<dbReference type="Gene3D" id="1.20.81.30">
    <property type="entry name" value="Type II secretion system (T2SS), domain F"/>
    <property type="match status" value="2"/>
</dbReference>
<evidence type="ECO:0000313" key="11">
    <source>
        <dbReference type="EMBL" id="QDT15351.1"/>
    </source>
</evidence>
<keyword evidence="7 9" id="KW-0472">Membrane</keyword>
<dbReference type="InterPro" id="IPR003004">
    <property type="entry name" value="GspF/PilC"/>
</dbReference>
<feature type="region of interest" description="Disordered" evidence="8">
    <location>
        <begin position="44"/>
        <end position="80"/>
    </location>
</feature>
<evidence type="ECO:0000259" key="10">
    <source>
        <dbReference type="Pfam" id="PF00482"/>
    </source>
</evidence>
<dbReference type="GO" id="GO:0005886">
    <property type="term" value="C:plasma membrane"/>
    <property type="evidence" value="ECO:0007669"/>
    <property type="project" value="UniProtKB-SubCell"/>
</dbReference>
<keyword evidence="5 9" id="KW-0812">Transmembrane</keyword>
<feature type="compositionally biased region" description="Basic residues" evidence="8">
    <location>
        <begin position="62"/>
        <end position="74"/>
    </location>
</feature>
<feature type="transmembrane region" description="Helical" evidence="9">
    <location>
        <begin position="396"/>
        <end position="417"/>
    </location>
</feature>
<dbReference type="OrthoDB" id="9805682at2"/>
<dbReference type="PANTHER" id="PTHR30012:SF0">
    <property type="entry name" value="TYPE II SECRETION SYSTEM PROTEIN F-RELATED"/>
    <property type="match status" value="1"/>
</dbReference>
<reference evidence="11 12" key="1">
    <citation type="submission" date="2019-02" db="EMBL/GenBank/DDBJ databases">
        <title>Deep-cultivation of Planctomycetes and their phenomic and genomic characterization uncovers novel biology.</title>
        <authorList>
            <person name="Wiegand S."/>
            <person name="Jogler M."/>
            <person name="Boedeker C."/>
            <person name="Pinto D."/>
            <person name="Vollmers J."/>
            <person name="Rivas-Marin E."/>
            <person name="Kohn T."/>
            <person name="Peeters S.H."/>
            <person name="Heuer A."/>
            <person name="Rast P."/>
            <person name="Oberbeckmann S."/>
            <person name="Bunk B."/>
            <person name="Jeske O."/>
            <person name="Meyerdierks A."/>
            <person name="Storesund J.E."/>
            <person name="Kallscheuer N."/>
            <person name="Luecker S."/>
            <person name="Lage O.M."/>
            <person name="Pohl T."/>
            <person name="Merkel B.J."/>
            <person name="Hornburger P."/>
            <person name="Mueller R.-W."/>
            <person name="Bruemmer F."/>
            <person name="Labrenz M."/>
            <person name="Spormann A.M."/>
            <person name="Op den Camp H."/>
            <person name="Overmann J."/>
            <person name="Amann R."/>
            <person name="Jetten M.S.M."/>
            <person name="Mascher T."/>
            <person name="Medema M.H."/>
            <person name="Devos D.P."/>
            <person name="Kaster A.-K."/>
            <person name="Ovreas L."/>
            <person name="Rohde M."/>
            <person name="Galperin M.Y."/>
            <person name="Jogler C."/>
        </authorList>
    </citation>
    <scope>NUCLEOTIDE SEQUENCE [LARGE SCALE GENOMIC DNA]</scope>
    <source>
        <strain evidence="11 12">CA12</strain>
    </source>
</reference>
<organism evidence="11 12">
    <name type="scientific">Alienimonas californiensis</name>
    <dbReference type="NCBI Taxonomy" id="2527989"/>
    <lineage>
        <taxon>Bacteria</taxon>
        <taxon>Pseudomonadati</taxon>
        <taxon>Planctomycetota</taxon>
        <taxon>Planctomycetia</taxon>
        <taxon>Planctomycetales</taxon>
        <taxon>Planctomycetaceae</taxon>
        <taxon>Alienimonas</taxon>
    </lineage>
</organism>
<evidence type="ECO:0000256" key="2">
    <source>
        <dbReference type="ARBA" id="ARBA00005745"/>
    </source>
</evidence>
<comment type="similarity">
    <text evidence="2">Belongs to the GSP F family.</text>
</comment>
<keyword evidence="6 9" id="KW-1133">Transmembrane helix</keyword>
<evidence type="ECO:0000256" key="7">
    <source>
        <dbReference type="ARBA" id="ARBA00023136"/>
    </source>
</evidence>
<dbReference type="PRINTS" id="PR00812">
    <property type="entry name" value="BCTERIALGSPF"/>
</dbReference>
<sequence>MPTFVYEAMDNTGLEIKESIDAPTKKDAEAKVREKGFFVTDIRESKAKKKKSASKDGDKGKSNKAARAKAKKKGGGFTIGRVSPKQLTTFTRQLSTLQDAGLPILRSLRILEGQSKPGVMKNSLLGVIEDIEGGMTLSEAMAKQPKAFDGLYVNMVKAGEAGGALEIILQRLADFKERSQSLKKRVQGAMIYPVAVVTVAVAIVGFIMYYIIPKFKKIFEDFGTPLPAITETLIACSSFTVKYFYLFPAVPFAIWLILKIIRKNRTGKYVTDWILLHIPVLGKIVEKATVARICRTLGTLIASGVPILEAIIIARDTAGNGVFARAFDNIYAAIREGESMAVPLKEARIVDDIVVNMVDVGEETGALDTMMYKVADVYDEEVKVLVDGLIKLLEPIMVVVLGLVVGFIVIALFMPLIDLLNDLS</sequence>